<dbReference type="Gene3D" id="3.10.450.50">
    <property type="match status" value="1"/>
</dbReference>
<reference evidence="1 2" key="1">
    <citation type="submission" date="2023-09" db="EMBL/GenBank/DDBJ databases">
        <title>Thalassobella suaedae gen. nov., sp. nov., a marine bacterium of the family Flavobacteriaceae isolated from a halophyte Suaeda japonica.</title>
        <authorList>
            <person name="Lee S.Y."/>
            <person name="Hwang C.Y."/>
        </authorList>
    </citation>
    <scope>NUCLEOTIDE SEQUENCE [LARGE SCALE GENOMIC DNA]</scope>
    <source>
        <strain evidence="1 2">HL-DH10</strain>
    </source>
</reference>
<dbReference type="EMBL" id="CP134536">
    <property type="protein sequence ID" value="WNH12055.1"/>
    <property type="molecule type" value="Genomic_DNA"/>
</dbReference>
<gene>
    <name evidence="1" type="ORF">RHP49_14295</name>
</gene>
<dbReference type="Proteomes" id="UP001303407">
    <property type="component" value="Chromosome"/>
</dbReference>
<dbReference type="InterPro" id="IPR032710">
    <property type="entry name" value="NTF2-like_dom_sf"/>
</dbReference>
<protein>
    <submittedName>
        <fullName evidence="1">Nuclear transport factor 2 family protein</fullName>
    </submittedName>
</protein>
<dbReference type="SUPFAM" id="SSF54427">
    <property type="entry name" value="NTF2-like"/>
    <property type="match status" value="2"/>
</dbReference>
<organism evidence="1 2">
    <name type="scientific">Thalassobellus suaedae</name>
    <dbReference type="NCBI Taxonomy" id="3074124"/>
    <lineage>
        <taxon>Bacteria</taxon>
        <taxon>Pseudomonadati</taxon>
        <taxon>Bacteroidota</taxon>
        <taxon>Flavobacteriia</taxon>
        <taxon>Flavobacteriales</taxon>
        <taxon>Flavobacteriaceae</taxon>
        <taxon>Thalassobellus</taxon>
    </lineage>
</organism>
<keyword evidence="2" id="KW-1185">Reference proteome</keyword>
<name>A0ABY9Y1E5_9FLAO</name>
<evidence type="ECO:0000313" key="1">
    <source>
        <dbReference type="EMBL" id="WNH12055.1"/>
    </source>
</evidence>
<proteinExistence type="predicted"/>
<accession>A0ABY9Y1E5</accession>
<evidence type="ECO:0000313" key="2">
    <source>
        <dbReference type="Proteomes" id="UP001303407"/>
    </source>
</evidence>
<dbReference type="RefSeq" id="WP_415862037.1">
    <property type="nucleotide sequence ID" value="NZ_CP134536.1"/>
</dbReference>
<sequence>MKKHVIIVMMMLSIVMYSQKKKNGKIYSEHPAIGVVEAMQQALIKGDTIALSNALHDDFKAFNGMNDNPDSKGVSKEDMLRQSAFWVNNASYLSVKRSKGAYPDALEYDESGVWVQTWDQLKGVHNKTGVKLNMPIHRLFKVDDDNKILTMITYDDGTVFQTLRQGFSTRTNGKLYDQHENINTVRKMVAALEYGDVEKAFSHDYFTEDVRFTNLDMKSDEFNTLEDEKSNFIKMLEKWDIEAIDVRGYPDYLEYERGNSKLVQSWWNFRVKRKSDDKKITIPVMLVHGFNDDGKIIYETGYYTAAQMMKK</sequence>